<evidence type="ECO:0000256" key="3">
    <source>
        <dbReference type="ARBA" id="ARBA00022833"/>
    </source>
</evidence>
<keyword evidence="5" id="KW-0805">Transcription regulation</keyword>
<feature type="signal peptide" evidence="9">
    <location>
        <begin position="1"/>
        <end position="18"/>
    </location>
</feature>
<keyword evidence="9" id="KW-0732">Signal</keyword>
<dbReference type="EMBL" id="JAAAIP010001250">
    <property type="protein sequence ID" value="KAG0308771.1"/>
    <property type="molecule type" value="Genomic_DNA"/>
</dbReference>
<dbReference type="InterPro" id="IPR051763">
    <property type="entry name" value="Copper_Homeo_Regul"/>
</dbReference>
<comment type="caution">
    <text evidence="11">The sequence shown here is derived from an EMBL/GenBank/DDBJ whole genome shotgun (WGS) entry which is preliminary data.</text>
</comment>
<dbReference type="OrthoDB" id="5600085at2759"/>
<name>A0A9P6R205_9FUNG</name>
<feature type="region of interest" description="Disordered" evidence="8">
    <location>
        <begin position="651"/>
        <end position="672"/>
    </location>
</feature>
<dbReference type="GO" id="GO:0006879">
    <property type="term" value="P:intracellular iron ion homeostasis"/>
    <property type="evidence" value="ECO:0007669"/>
    <property type="project" value="TreeGrafter"/>
</dbReference>
<dbReference type="Proteomes" id="UP000738325">
    <property type="component" value="Unassembled WGS sequence"/>
</dbReference>
<evidence type="ECO:0000313" key="12">
    <source>
        <dbReference type="Proteomes" id="UP000738325"/>
    </source>
</evidence>
<evidence type="ECO:0000256" key="9">
    <source>
        <dbReference type="SAM" id="SignalP"/>
    </source>
</evidence>
<dbReference type="GO" id="GO:0005507">
    <property type="term" value="F:copper ion binding"/>
    <property type="evidence" value="ECO:0007669"/>
    <property type="project" value="InterPro"/>
</dbReference>
<keyword evidence="6" id="KW-0804">Transcription</keyword>
<reference evidence="11" key="1">
    <citation type="journal article" date="2020" name="Fungal Divers.">
        <title>Resolving the Mortierellaceae phylogeny through synthesis of multi-gene phylogenetics and phylogenomics.</title>
        <authorList>
            <person name="Vandepol N."/>
            <person name="Liber J."/>
            <person name="Desiro A."/>
            <person name="Na H."/>
            <person name="Kennedy M."/>
            <person name="Barry K."/>
            <person name="Grigoriev I.V."/>
            <person name="Miller A.N."/>
            <person name="O'Donnell K."/>
            <person name="Stajich J.E."/>
            <person name="Bonito G."/>
        </authorList>
    </citation>
    <scope>NUCLEOTIDE SEQUENCE</scope>
    <source>
        <strain evidence="11">REB-010B</strain>
    </source>
</reference>
<dbReference type="Gene3D" id="3.90.430.10">
    <property type="entry name" value="Copper fist DNA-binding domain"/>
    <property type="match status" value="1"/>
</dbReference>
<feature type="domain" description="Copper-fist" evidence="10">
    <location>
        <begin position="7"/>
        <end position="46"/>
    </location>
</feature>
<dbReference type="PANTHER" id="PTHR28088:SF5">
    <property type="entry name" value="TRANSCRIPTIONAL ACTIVATOR HAA1-RELATED"/>
    <property type="match status" value="1"/>
</dbReference>
<feature type="region of interest" description="Disordered" evidence="8">
    <location>
        <begin position="228"/>
        <end position="258"/>
    </location>
</feature>
<dbReference type="PANTHER" id="PTHR28088">
    <property type="entry name" value="TRANSCRIPTIONAL ACTIVATOR HAA1-RELATED"/>
    <property type="match status" value="1"/>
</dbReference>
<dbReference type="PROSITE" id="PS50073">
    <property type="entry name" value="COPPER_FIST_2"/>
    <property type="match status" value="1"/>
</dbReference>
<protein>
    <recommendedName>
        <fullName evidence="10">Copper-fist domain-containing protein</fullName>
    </recommendedName>
</protein>
<dbReference type="InterPro" id="IPR036395">
    <property type="entry name" value="Cu_fist_DNA-bd_dom_sf"/>
</dbReference>
<evidence type="ECO:0000256" key="7">
    <source>
        <dbReference type="ARBA" id="ARBA00023242"/>
    </source>
</evidence>
<feature type="chain" id="PRO_5040489565" description="Copper-fist domain-containing protein" evidence="9">
    <location>
        <begin position="19"/>
        <end position="772"/>
    </location>
</feature>
<proteinExistence type="predicted"/>
<organism evidence="11 12">
    <name type="scientific">Dissophora globulifera</name>
    <dbReference type="NCBI Taxonomy" id="979702"/>
    <lineage>
        <taxon>Eukaryota</taxon>
        <taxon>Fungi</taxon>
        <taxon>Fungi incertae sedis</taxon>
        <taxon>Mucoromycota</taxon>
        <taxon>Mortierellomycotina</taxon>
        <taxon>Mortierellomycetes</taxon>
        <taxon>Mortierellales</taxon>
        <taxon>Mortierellaceae</taxon>
        <taxon>Dissophora</taxon>
    </lineage>
</organism>
<dbReference type="GO" id="GO:0045944">
    <property type="term" value="P:positive regulation of transcription by RNA polymerase II"/>
    <property type="evidence" value="ECO:0007669"/>
    <property type="project" value="TreeGrafter"/>
</dbReference>
<evidence type="ECO:0000259" key="10">
    <source>
        <dbReference type="PROSITE" id="PS50073"/>
    </source>
</evidence>
<evidence type="ECO:0000256" key="4">
    <source>
        <dbReference type="ARBA" id="ARBA00023008"/>
    </source>
</evidence>
<feature type="region of interest" description="Disordered" evidence="8">
    <location>
        <begin position="355"/>
        <end position="384"/>
    </location>
</feature>
<evidence type="ECO:0000256" key="5">
    <source>
        <dbReference type="ARBA" id="ARBA00023015"/>
    </source>
</evidence>
<dbReference type="AlphaFoldDB" id="A0A9P6R205"/>
<keyword evidence="4" id="KW-0186">Copper</keyword>
<sequence length="772" mass="82606">MAPLLFLFVFYGMHDNSATCIKGHRSTTCNHGERPLHEIKKKGRPSTQCAHCKELRKAKHVNARCICGREEGSATVANGLKRAKSLSHDGRLSVPAAIGGDDLLRSASNQGRSPYDSADALSSSGASVVLKHLFSTSGAAACACYDGVVCANCQDRAGRALKSLPHATGAALKAYSSNRQRNAASMDLSKSDMLLFPRDSASPMPFPPHVHSSDGLSGQGVNGTGLLTNGTPPLLVQTLSPSGNSGCDHSPSSSTAGHASQLQSQLCFDYASSSDYDSDHYNPTTSYSYFPESMASYPVSNASDDMEDMDLLTAADSKKIMDGIMNGTTTLNPMESASADEIRMLYSALSTFSTASPPAVPTPPSRSYSSPGLTTNSNGASVQSLSMASSTKQGCCSSGKTADAASPASSIPSHSPSAGRSEFGEDESALRADGCGCALSPNMCCCGERCACPGCLAFPNNRGLSNGKHSEQEIATAGPNRNEDLSLMDNAHSTNLSTQSLNLSAALSLIQNGGDQANSGSLDLDAREALKQEFMDIGLPGFESAQTQHPTLLGDNGVLICGCGCGRPTVDCAECFRDMCHFVGGYQAKVMKGDFDFENVLRGESQPSAPDFLGLNMNMAMDMTMNNLDGSDFGDAPIIPPTMSLLMVHSNRSDSGSAASPSAEQQQQQQQQQMQQQQQQLQQQQQQRQMQLAQQMQQRNLLRRRFRDIDEDQKLQMQLMEQEQMQLQQMQQTMPNLNQMQLGFLDDEDWSFVDEIRDNGSADTDMNGVQRS</sequence>
<feature type="compositionally biased region" description="Polar residues" evidence="8">
    <location>
        <begin position="368"/>
        <end position="384"/>
    </location>
</feature>
<accession>A0A9P6R205</accession>
<evidence type="ECO:0000256" key="1">
    <source>
        <dbReference type="ARBA" id="ARBA00004123"/>
    </source>
</evidence>
<keyword evidence="12" id="KW-1185">Reference proteome</keyword>
<evidence type="ECO:0000256" key="2">
    <source>
        <dbReference type="ARBA" id="ARBA00022723"/>
    </source>
</evidence>
<keyword evidence="3" id="KW-0862">Zinc</keyword>
<dbReference type="SMART" id="SM00412">
    <property type="entry name" value="Cu_FIST"/>
    <property type="match status" value="1"/>
</dbReference>
<evidence type="ECO:0000256" key="8">
    <source>
        <dbReference type="SAM" id="MobiDB-lite"/>
    </source>
</evidence>
<keyword evidence="2" id="KW-0479">Metal-binding</keyword>
<dbReference type="Pfam" id="PF00649">
    <property type="entry name" value="Copper-fist"/>
    <property type="match status" value="1"/>
</dbReference>
<dbReference type="GO" id="GO:0000981">
    <property type="term" value="F:DNA-binding transcription factor activity, RNA polymerase II-specific"/>
    <property type="evidence" value="ECO:0007669"/>
    <property type="project" value="TreeGrafter"/>
</dbReference>
<gene>
    <name evidence="11" type="ORF">BGZ99_001074</name>
</gene>
<feature type="compositionally biased region" description="Polar residues" evidence="8">
    <location>
        <begin position="653"/>
        <end position="664"/>
    </location>
</feature>
<feature type="compositionally biased region" description="Polar residues" evidence="8">
    <location>
        <begin position="237"/>
        <end position="258"/>
    </location>
</feature>
<evidence type="ECO:0000313" key="11">
    <source>
        <dbReference type="EMBL" id="KAG0308771.1"/>
    </source>
</evidence>
<dbReference type="GO" id="GO:0000978">
    <property type="term" value="F:RNA polymerase II cis-regulatory region sequence-specific DNA binding"/>
    <property type="evidence" value="ECO:0007669"/>
    <property type="project" value="TreeGrafter"/>
</dbReference>
<dbReference type="SUPFAM" id="SSF57879">
    <property type="entry name" value="Zinc domain conserved in yeast copper-regulated transcription factors"/>
    <property type="match status" value="1"/>
</dbReference>
<dbReference type="GO" id="GO:0005634">
    <property type="term" value="C:nucleus"/>
    <property type="evidence" value="ECO:0007669"/>
    <property type="project" value="UniProtKB-SubCell"/>
</dbReference>
<feature type="region of interest" description="Disordered" evidence="8">
    <location>
        <begin position="398"/>
        <end position="425"/>
    </location>
</feature>
<dbReference type="InterPro" id="IPR001083">
    <property type="entry name" value="Cu_fist_DNA-bd_dom"/>
</dbReference>
<keyword evidence="7" id="KW-0539">Nucleus</keyword>
<feature type="compositionally biased region" description="Low complexity" evidence="8">
    <location>
        <begin position="402"/>
        <end position="418"/>
    </location>
</feature>
<dbReference type="SMART" id="SM01090">
    <property type="entry name" value="Copper-fist"/>
    <property type="match status" value="1"/>
</dbReference>
<dbReference type="PRINTS" id="PR00617">
    <property type="entry name" value="COPPERFIST"/>
</dbReference>
<comment type="subcellular location">
    <subcellularLocation>
        <location evidence="1">Nucleus</location>
    </subcellularLocation>
</comment>
<dbReference type="GO" id="GO:0006878">
    <property type="term" value="P:intracellular copper ion homeostasis"/>
    <property type="evidence" value="ECO:0007669"/>
    <property type="project" value="TreeGrafter"/>
</dbReference>
<evidence type="ECO:0000256" key="6">
    <source>
        <dbReference type="ARBA" id="ARBA00023163"/>
    </source>
</evidence>